<keyword evidence="4" id="KW-1185">Reference proteome</keyword>
<comment type="caution">
    <text evidence="3">The sequence shown here is derived from an EMBL/GenBank/DDBJ whole genome shotgun (WGS) entry which is preliminary data.</text>
</comment>
<name>A0A6I4T8I0_9SPHN</name>
<dbReference type="InterPro" id="IPR005546">
    <property type="entry name" value="Autotransporte_beta"/>
</dbReference>
<keyword evidence="1" id="KW-0732">Signal</keyword>
<dbReference type="PROSITE" id="PS51208">
    <property type="entry name" value="AUTOTRANSPORTER"/>
    <property type="match status" value="1"/>
</dbReference>
<evidence type="ECO:0000313" key="4">
    <source>
        <dbReference type="Proteomes" id="UP000438476"/>
    </source>
</evidence>
<organism evidence="3 4">
    <name type="scientific">Altericroceibacterium endophyticum</name>
    <dbReference type="NCBI Taxonomy" id="1808508"/>
    <lineage>
        <taxon>Bacteria</taxon>
        <taxon>Pseudomonadati</taxon>
        <taxon>Pseudomonadota</taxon>
        <taxon>Alphaproteobacteria</taxon>
        <taxon>Sphingomonadales</taxon>
        <taxon>Erythrobacteraceae</taxon>
        <taxon>Altericroceibacterium</taxon>
    </lineage>
</organism>
<proteinExistence type="predicted"/>
<feature type="signal peptide" evidence="1">
    <location>
        <begin position="1"/>
        <end position="27"/>
    </location>
</feature>
<gene>
    <name evidence="3" type="ORF">GRI91_11195</name>
</gene>
<protein>
    <recommendedName>
        <fullName evidence="2">Autotransporter domain-containing protein</fullName>
    </recommendedName>
</protein>
<dbReference type="Proteomes" id="UP000438476">
    <property type="component" value="Unassembled WGS sequence"/>
</dbReference>
<accession>A0A6I4T8I0</accession>
<sequence>MFRAGSSMMALTAVMGANLVTMAPAYAQDAEQNNEADPTPITLPKEGDLIFNPATGNMEKVVSVEPPTVVITDQDYAVLVLDKVGQEFTVTTKDDGDVNYRVSAVEKNDDGKVTGVTIKNLATEEEETPQFAASIAPATNATGVSQVDFDVPAGVDVYRNVRRGRNGGNGRVGALFFSAGDGGNGATGANITDSIGTGEVYTSSFNNVAGVIVQSIGGDGGNGGDGYAGASGGEGGKAGVAGDVDFTTGARVETEGHDAYGVLVTSSSGKGGEGGDGFLFSGGGEGGGAPGVGGDATLTNTGTVRTKGDYSIGLYAQSLGGSAGDGGGSYGIVSSGGGGSFGGKGGNAQVNQNGTVITNGKAAHGVLAESVGGSGGDGGSSGGLFADTDSGGAGGDGGNVKITAGGSSYTETTGNFAHALFAQSVGGGGGNGGVAIGGVAMGSSASEGSDGGSVSVDVSDGAQIKTGGIYSYGILAQSVGGGGGSAGVTGGLVALGGGSGGGGEGGNVTVETEGSIDTTGVGGKGILAQSIGGGGGNASGSGGLVALGAEGGTGGDAGNVTVRQYKNGKITTTGHYADGILAQSVGGGGGSGGGGGGLVGLGASGTAGGKGGSVTLNNAGYVATKGDVARGIFVQSVGGGGGDGGGGGGLVGIGGSGSATSAGGNVSLTNSGSVFTEGTSSHGIFIQSVGGGGGNGGSSGGLVAIGGSGGSGGQGGKVTVNNSGLVDTQGDGAYGIFAQSVGGGGGNGGTTGGQLSIGGSGADGGDGGTVKMSLSGATRTDGDDATAIFAQSVGGGGGNGGGAVSAGAFVAASFGGSGGNGGEGGNVCINANSACDDATSGLTDIGIETLGDRAIGVLAQSVGGGGGNGGFALSGSAGIGGSASLSLGGSGGKGGDAGSVVIGLSGQVETDGFQSAAIFASAVGGGGGNGGLSGSASFSDGAAAAIALGGTGGDGGEGGLVTVGSTTDIHTKGGFSQGIFAQSVGGGGGNGGIAATISGAGAVALGGSFGGKGGSGNDAKAVDVTSVGDIKTEGVFSDAIFAESVGGGGGNGGTSVSLGGGGTMSGNLSFGGNGANGGDAARVDVDSTGTLITLDNYSNGIFAQSVGGGGGNGGVSVAGGVGGTGALTAAFGGAGANGGSGANVSVSSDGDISTGSEDDDGNILSGDMASGIVAQSIGGGGGNGGLSVSAGLGGTGAIGLSMGGGGGQGGVGRNVTVDSEGNIVTRGTAATGILAQSIGGSGGNGGVSVSATGGGTGAASLGFGGTGGTGATSGTVKLTSDGNVLTKGDSSHGLLAQSVGGGGGNGGGTISASGGGTGAASLSMGGDGGSGGEAGAVTLGSTGNLYTLGNNSSAIFAQSVGGGGGNGGFAISAAGGASGAVSLAMGGSGGSGGASDTVTVNSTGDLYTEGDFSTGATAQSIGGGGGNGGFAIAASGGQYGAMSLSFGGTGGSGGSSDNASLISTGNASTSGDHSQALFVQSVGGGGGNGGFAISASAAQYGNANISFGGAGGSGGNSGASYLESTGGTLAEGQTHHIVTTGDFSSALQSQSIGGGGGNGGWTASAGGSQYGSVGLSFGGEGGEGGNADKATILSTGNVGTAGDQSNALLAQSIGGGGGNGGFAATVSGSKYGAASLAFGGAGGTGGHSDDVLVKSNGLIVTEGDMANGIFAQSVGGGGGNGGFAAAASGSKYASASLAFGGSGGTGGYAGIVDVTSIGDIATQGDQSYGILAQSIGGGGGNGGFSVAGTLTTGSNSAGLALAMGGDGGQGGYADDVNLVSTGNIGTSGDNSIGLFAQSVGGGGGNGGFSGSLSASNSRAVGISLGGSGGSGNESGNVDLRSTGIVSTLGNNASGILAQAVGGGGGTGGLSLSAAVTIGKGNIGSSSAGEGGSGALAGTVYAESTGLVVTAGNVSHGIFAQSVGGGGGSGGFAINGSVSVKGGSEGQAIGGFGGTGNHSKSVEVLVKAAGEVPEGYEGYSVVTGGNGSNGIFAQSVGGGGGSGGFTVGAGFSAKDGAASTQVGGAGGAGGDGSTVKVTNTGKIATAGDVSNGILAQSIGGGGGNGGWTIGADFSGEQGLDGDVASAVGGRTTVLDHSGSTGGEGGVAGDGDSVTVNNTGFIYTEGTKANGIFAQSVGGGGGSGGFSVDLDFTLEGTSGASSVGGGGGAGGDASDVTVTAFDGIRTLGDSANGVLAQSIGGGGGDGAFAVGGAIAMGGNAESSIGGGAGSLGGEAGNVKVTTGGTILTEGSNANGVFAQSIGGGGGNGGFAAGGTLSTGSSMSNLGQTTSSITGGLGANGSKAGSVWVEANSDIGTKGFAANAIFAQSIGGGGGNGGFSAGGNISTGTTIMSSTVGAGGGGEGSDAGIVTVLGTGNISTEGNLAKGVFAQSIGGGGGNGGFSAALGISNKGTNATDSVGGSGGVGGDAAAVKVDRDGFIVTTGMDADGILAQSIGGGGGNGGFAVGLGATMTGLVSTSVGAGEGGAAGDGARVDVLGEGDIQTDGNFSAGIYAQSIGGGGGNGGFAAGGSFGGESLSITQSVGGAGGSGGLGGEVNVDRTGTIVTKGLQSTAILAQSIGGGGGNGGFSAGGSVSLDGAAISNIGGGGGGTASNSANVTVKNSGIIEILADGSVGIHAQSVGGGGGNGGFSAGGSFASIGAAGSTVGGSAGAAGNAGAVSITQDGSIYTHGMDAAAIVAQSIGGGGGNGGFSVNASLASSLGSLSQAIGSAGGAGGHAGHVDVTAKTGQIMTGFEVSEDEEADLVRANGEFSHGILAQSVGGGGGNGGFAFSGGVTLGDVGYSAALGGNGGDGNYAGTVTVSTEDMAIATGGDAAHAIIAQSIGGGGGNGGFAGSIATGEGTISSTIGGFAGEGSDADDVLVEMLSGRAITMGDNAAAIVAQSIGGGGGNGGMALSGNVSSTAGVSQALGGQGGAGGKAGKVTVTSDALLIATSGEISDGILAQSIGGGGGNGGVSASAGLSLGGALSSTMGGVGGEGRDADTVTVATSSDILTTGIGSNGLVAQSIGGGGGRGGFAASGMVTLESSVSQSIGGGAGVGGVGGDLLLSNEGQIRTEGDMAFGVLAQTIGGGGGSGGFALGAGVSAEGATANQSIGGAGGTGGSAGTISFINDGSIYTLGTGSTAVLAQSIGGGGGSGGFALNGSAASLTALSEAIGGNGSAAGDGGAITLENGADGQIVTEGDAAYGLVAQSIGGGGGNGGFAMGASISLSGDAASAIGGGAGGAGGKGATVSIENAGLILTKGNSAVGALAQSVGGGGGTGGFSGSLTGSGDSAFALTLGGAGGDGGTGGVVTLTNSGLIEADGTNSVGLFGQSVGGGGGHGGFSLAAGAGLSSLSNALGGAGGNGGAGGSVTLANATDATILTRGDLSYGIFGQSVGGGGGAAGSAVNGTLSVADTVNITLGALGGAGGIGGDVTLSNDGYIVGQGGSSVGMFGQSVGGGGGAGGFAGSLNVSGGGSIAQTLGGDAGIGGEGGTIAITNSKYILMEGANSIAMLAQSVGGGGGKGGFALSGGANAGDGFANTLGGSGGAGGAGGAITMENLFGGNAEVLGDQSYGIFAQSVGGGGGTGGMAVSGALSAGSYASLALGGSGGAGGNGGVITMNNVGDVVTHGVGSVAIFAQSVGGGGGAGGFSGGLSLAADATTTQVLGASGGAGGDGGDISVVSRGRVQTRANQSIALFAQSVGGGGGLGGYSLLGNANVGAGITNNLGSTGGDGGDGGNVTLENRKTLNTQGNLSYGIFAQSIGGGGGVGGVSATGTVSTGNVGLNSILGGQGGAGGDGGDITVTNSGDMIIQGSGSVGVLAQSIGGGGGAAGFAGSLDVSGGTMANVLGGQGGAGGDGGDVTVISTGTILTEADDSIAVLAQSIAGGGGQSVFAIDAQSGAFDTVTLQLGGSGEGVSGSQGEVVVDISGGQLQSQGALSYGILAQAIGAGGGNAAISVPDPLEFGEGGLTLRSGSTGGYIGDGNLVTVTNGNTIYNTGAGAIGLVAQSIGGGGGAEGVTGDVVFASEASFIAAVAGGAGSSAGSGADVTIANDAVIVTEGHAAMGLVAQSIGGGGGVNTLALGEAEGTLNSVSLYSGGSQNVASNGGDITFTDSSGAIGTTGRLATGMLVQSIGGGGGANTLTALNGFEVSGDGISLGAGGTGAGGNGGDIMLRQSASVVTEGAGATGIILQSIGGGGGYTGIENTRGSGVVSDLSLGGSTGNGGAIDFVLDAAVQTTGAAAAGVVIQSIGGGGGYINSVGANIASTLSSGGGTGTGGDVSVTINDEIVTTGAGSTGLIVQSIGGGGGTVVATNRFGSVLNPQITARDLPQSPGSLDPVAVGPMSIMALPNVALTTQSLAPADITPMALPASDGGAVDLVVNSAIVTAGANADGVVAESVGSGAGAKGGTVDLTVNANVLTQGDGSSALVVKSQGDGGGSAITVNIGEVDIVGGKGGNALSLLGGADNTITTAGTLQTLDGDDGMVIFAEGGNNTIVNSGLVIGSIDLGEGDNSFTNVDGGQFLAGPIVNVGTGVFTNSGLINPGEVGLVADLAVMGNFALTETSMYNLDLDFQTNSSDQVLVSGSVVVDGTVSVNLLNTGYAQTGEHELAIITAEGGVTAANEVELITPVSASATYALTYSTNAQSLNYVIDYAPEGLTGLQSNVGGAVNAIQMNPNDTFAPTAAAIFAVDNVDDLGMLYDSLSGEGITAGQTASFSAIATTHDLIETQLQQRVGPYAAEYRSEPSGNLWLAMQGGRERLAGANGSHDMRNYGYAIQGGWDIRPNDRTVIGATFGYNPQDFKVPGVGTEGKVKVYTGGVYAGMHPGAWTISADLLYSRIDMKYNRSMTTSVANYGMAYGNVNLHGYSGRLQIARVFNAGELKVQPFGALDFTQLDMNAFEETAEPGYNAGHGPLDLAISAKGTARTRSWLGMDIGGETQLSEGSSLVASLRGAWIHDFDPERSVTGAFYTAQQQTFDTFGAPGVKDAARFDLRAVLKQKNVDLQFGVGATVSDDYTDAKVQAGIRIAL</sequence>
<evidence type="ECO:0000259" key="2">
    <source>
        <dbReference type="PROSITE" id="PS51208"/>
    </source>
</evidence>
<reference evidence="3 4" key="1">
    <citation type="submission" date="2019-12" db="EMBL/GenBank/DDBJ databases">
        <title>Genomic-based taxomic classification of the family Erythrobacteraceae.</title>
        <authorList>
            <person name="Xu L."/>
        </authorList>
    </citation>
    <scope>NUCLEOTIDE SEQUENCE [LARGE SCALE GENOMIC DNA]</scope>
    <source>
        <strain evidence="3 4">LMG 29518</strain>
    </source>
</reference>
<evidence type="ECO:0000313" key="3">
    <source>
        <dbReference type="EMBL" id="MXO66323.1"/>
    </source>
</evidence>
<feature type="chain" id="PRO_5026042402" description="Autotransporter domain-containing protein" evidence="1">
    <location>
        <begin position="28"/>
        <end position="5030"/>
    </location>
</feature>
<dbReference type="SMART" id="SM00869">
    <property type="entry name" value="Autotransporter"/>
    <property type="match status" value="1"/>
</dbReference>
<dbReference type="EMBL" id="WTYT01000004">
    <property type="protein sequence ID" value="MXO66323.1"/>
    <property type="molecule type" value="Genomic_DNA"/>
</dbReference>
<dbReference type="SUPFAM" id="SSF103515">
    <property type="entry name" value="Autotransporter"/>
    <property type="match status" value="1"/>
</dbReference>
<evidence type="ECO:0000256" key="1">
    <source>
        <dbReference type="SAM" id="SignalP"/>
    </source>
</evidence>
<feature type="domain" description="Autotransporter" evidence="2">
    <location>
        <begin position="4744"/>
        <end position="5030"/>
    </location>
</feature>
<dbReference type="InterPro" id="IPR036709">
    <property type="entry name" value="Autotransporte_beta_dom_sf"/>
</dbReference>